<dbReference type="EMBL" id="JAUSQW010000001">
    <property type="protein sequence ID" value="MDP9801652.1"/>
    <property type="molecule type" value="Genomic_DNA"/>
</dbReference>
<dbReference type="Pfam" id="PF19279">
    <property type="entry name" value="YegS_C"/>
    <property type="match status" value="1"/>
</dbReference>
<dbReference type="InterPro" id="IPR001206">
    <property type="entry name" value="Diacylglycerol_kinase_cat_dom"/>
</dbReference>
<comment type="similarity">
    <text evidence="2">Belongs to the diacylglycerol/lipid kinase family.</text>
</comment>
<comment type="cofactor">
    <cofactor evidence="1">
        <name>Mg(2+)</name>
        <dbReference type="ChEBI" id="CHEBI:18420"/>
    </cofactor>
</comment>
<dbReference type="InterPro" id="IPR017438">
    <property type="entry name" value="ATP-NAD_kinase_N"/>
</dbReference>
<evidence type="ECO:0000256" key="5">
    <source>
        <dbReference type="ARBA" id="ARBA00022777"/>
    </source>
</evidence>
<dbReference type="Proteomes" id="UP001235966">
    <property type="component" value="Unassembled WGS sequence"/>
</dbReference>
<keyword evidence="5 10" id="KW-0418">Kinase</keyword>
<name>A0ABT9ND53_9ACTO</name>
<dbReference type="RefSeq" id="WP_307014845.1">
    <property type="nucleotide sequence ID" value="NZ_JAUSQW010000001.1"/>
</dbReference>
<evidence type="ECO:0000313" key="11">
    <source>
        <dbReference type="Proteomes" id="UP001235966"/>
    </source>
</evidence>
<proteinExistence type="inferred from homology"/>
<dbReference type="InterPro" id="IPR045540">
    <property type="entry name" value="YegS/DAGK_C"/>
</dbReference>
<keyword evidence="7" id="KW-0594">Phospholipid biosynthesis</keyword>
<keyword evidence="11" id="KW-1185">Reference proteome</keyword>
<dbReference type="PANTHER" id="PTHR12358">
    <property type="entry name" value="SPHINGOSINE KINASE"/>
    <property type="match status" value="1"/>
</dbReference>
<evidence type="ECO:0000313" key="10">
    <source>
        <dbReference type="EMBL" id="MDP9801652.1"/>
    </source>
</evidence>
<dbReference type="Gene3D" id="3.40.50.10330">
    <property type="entry name" value="Probable inorganic polyphosphate/atp-NAD kinase, domain 1"/>
    <property type="match status" value="1"/>
</dbReference>
<keyword evidence="8" id="KW-1208">Phospholipid metabolism</keyword>
<sequence>MAKIRFVLSRSAGRGRAHRLVDAIRRVYPNATHTRVGSSREAAGDVTISMTYGPADVAQLAREWREWHGADGVVYVAGGDGSVSETASALAGSECAFGVIPMGSGNDFARGLYNGDVGERAALALVAGTVAPQVRPIDLLQVNDVTCVNVFSLGYDTRILRNAMRVGRAVPFAGSLAYPIAVVGAVGMRKRDFVRVLGTDVGGEKFRIEQDVTVCAVGNGRFYGGGYQPLPEAKIDDGVADFLYSEPVGLMGFAAVIGKYRGGSHVGDRRVHMRRVRSLVIEGERELLWNVDGQIHESSRIAIHVLPGAVRLALPTPDRS</sequence>
<keyword evidence="4" id="KW-0547">Nucleotide-binding</keyword>
<evidence type="ECO:0000256" key="4">
    <source>
        <dbReference type="ARBA" id="ARBA00022741"/>
    </source>
</evidence>
<organism evidence="10 11">
    <name type="scientific">Arcanobacterium wilhelmae</name>
    <dbReference type="NCBI Taxonomy" id="1803177"/>
    <lineage>
        <taxon>Bacteria</taxon>
        <taxon>Bacillati</taxon>
        <taxon>Actinomycetota</taxon>
        <taxon>Actinomycetes</taxon>
        <taxon>Actinomycetales</taxon>
        <taxon>Actinomycetaceae</taxon>
        <taxon>Arcanobacterium</taxon>
    </lineage>
</organism>
<comment type="caution">
    <text evidence="10">The sequence shown here is derived from an EMBL/GenBank/DDBJ whole genome shotgun (WGS) entry which is preliminary data.</text>
</comment>
<dbReference type="PROSITE" id="PS50146">
    <property type="entry name" value="DAGK"/>
    <property type="match status" value="1"/>
</dbReference>
<keyword evidence="7" id="KW-0444">Lipid biosynthesis</keyword>
<evidence type="ECO:0000256" key="2">
    <source>
        <dbReference type="ARBA" id="ARBA00005983"/>
    </source>
</evidence>
<evidence type="ECO:0000256" key="3">
    <source>
        <dbReference type="ARBA" id="ARBA00022679"/>
    </source>
</evidence>
<gene>
    <name evidence="10" type="ORF">J2S49_001728</name>
</gene>
<dbReference type="PANTHER" id="PTHR12358:SF106">
    <property type="entry name" value="LIPID KINASE YEGS"/>
    <property type="match status" value="1"/>
</dbReference>
<keyword evidence="7" id="KW-0443">Lipid metabolism</keyword>
<evidence type="ECO:0000256" key="6">
    <source>
        <dbReference type="ARBA" id="ARBA00022840"/>
    </source>
</evidence>
<feature type="domain" description="DAGKc" evidence="9">
    <location>
        <begin position="1"/>
        <end position="146"/>
    </location>
</feature>
<evidence type="ECO:0000256" key="8">
    <source>
        <dbReference type="ARBA" id="ARBA00023264"/>
    </source>
</evidence>
<evidence type="ECO:0000256" key="1">
    <source>
        <dbReference type="ARBA" id="ARBA00001946"/>
    </source>
</evidence>
<keyword evidence="6" id="KW-0067">ATP-binding</keyword>
<protein>
    <submittedName>
        <fullName evidence="10">YegS/Rv2252/BmrU family lipid kinase</fullName>
    </submittedName>
</protein>
<dbReference type="Pfam" id="PF00781">
    <property type="entry name" value="DAGK_cat"/>
    <property type="match status" value="1"/>
</dbReference>
<accession>A0ABT9ND53</accession>
<keyword evidence="3" id="KW-0808">Transferase</keyword>
<dbReference type="InterPro" id="IPR016064">
    <property type="entry name" value="NAD/diacylglycerol_kinase_sf"/>
</dbReference>
<evidence type="ECO:0000259" key="9">
    <source>
        <dbReference type="PROSITE" id="PS50146"/>
    </source>
</evidence>
<dbReference type="InterPro" id="IPR050187">
    <property type="entry name" value="Lipid_Phosphate_FormReg"/>
</dbReference>
<dbReference type="Gene3D" id="2.60.200.40">
    <property type="match status" value="1"/>
</dbReference>
<dbReference type="GO" id="GO:0016301">
    <property type="term" value="F:kinase activity"/>
    <property type="evidence" value="ECO:0007669"/>
    <property type="project" value="UniProtKB-KW"/>
</dbReference>
<dbReference type="SUPFAM" id="SSF111331">
    <property type="entry name" value="NAD kinase/diacylglycerol kinase-like"/>
    <property type="match status" value="1"/>
</dbReference>
<reference evidence="10 11" key="1">
    <citation type="submission" date="2023-07" db="EMBL/GenBank/DDBJ databases">
        <title>Sequencing the genomes of 1000 actinobacteria strains.</title>
        <authorList>
            <person name="Klenk H.-P."/>
        </authorList>
    </citation>
    <scope>NUCLEOTIDE SEQUENCE [LARGE SCALE GENOMIC DNA]</scope>
    <source>
        <strain evidence="10 11">DSM 102162</strain>
    </source>
</reference>
<evidence type="ECO:0000256" key="7">
    <source>
        <dbReference type="ARBA" id="ARBA00023209"/>
    </source>
</evidence>